<dbReference type="EMBL" id="AP006562">
    <property type="protein sequence ID" value="BAD26532.1"/>
    <property type="molecule type" value="Genomic_DNA"/>
</dbReference>
<proteinExistence type="predicted"/>
<evidence type="ECO:0000256" key="1">
    <source>
        <dbReference type="SAM" id="MobiDB-lite"/>
    </source>
</evidence>
<reference evidence="3" key="2">
    <citation type="journal article" date="2008" name="Nucleic Acids Res.">
        <title>The rice annotation project database (RAP-DB): 2008 update.</title>
        <authorList>
            <consortium name="The rice annotation project (RAP)"/>
        </authorList>
    </citation>
    <scope>GENOME REANNOTATION</scope>
    <source>
        <strain evidence="3">cv. Nipponbare</strain>
    </source>
</reference>
<feature type="region of interest" description="Disordered" evidence="1">
    <location>
        <begin position="15"/>
        <end position="51"/>
    </location>
</feature>
<dbReference type="AlphaFoldDB" id="Q6H417"/>
<sequence length="51" mass="5461">MDSSCETAPLALLQASLSSPREKSIHLTPPSHSESVMDDSDNTDATGVFRQ</sequence>
<protein>
    <submittedName>
        <fullName evidence="2">Uncharacterized protein</fullName>
    </submittedName>
</protein>
<evidence type="ECO:0000313" key="2">
    <source>
        <dbReference type="EMBL" id="BAD26532.1"/>
    </source>
</evidence>
<dbReference type="Proteomes" id="UP000000763">
    <property type="component" value="Chromosome 9"/>
</dbReference>
<reference evidence="3" key="1">
    <citation type="journal article" date="2005" name="Nature">
        <title>The map-based sequence of the rice genome.</title>
        <authorList>
            <consortium name="International rice genome sequencing project (IRGSP)"/>
            <person name="Matsumoto T."/>
            <person name="Wu J."/>
            <person name="Kanamori H."/>
            <person name="Katayose Y."/>
            <person name="Fujisawa M."/>
            <person name="Namiki N."/>
            <person name="Mizuno H."/>
            <person name="Yamamoto K."/>
            <person name="Antonio B.A."/>
            <person name="Baba T."/>
            <person name="Sakata K."/>
            <person name="Nagamura Y."/>
            <person name="Aoki H."/>
            <person name="Arikawa K."/>
            <person name="Arita K."/>
            <person name="Bito T."/>
            <person name="Chiden Y."/>
            <person name="Fujitsuka N."/>
            <person name="Fukunaka R."/>
            <person name="Hamada M."/>
            <person name="Harada C."/>
            <person name="Hayashi A."/>
            <person name="Hijishita S."/>
            <person name="Honda M."/>
            <person name="Hosokawa S."/>
            <person name="Ichikawa Y."/>
            <person name="Idonuma A."/>
            <person name="Iijima M."/>
            <person name="Ikeda M."/>
            <person name="Ikeno M."/>
            <person name="Ito K."/>
            <person name="Ito S."/>
            <person name="Ito T."/>
            <person name="Ito Y."/>
            <person name="Ito Y."/>
            <person name="Iwabuchi A."/>
            <person name="Kamiya K."/>
            <person name="Karasawa W."/>
            <person name="Kurita K."/>
            <person name="Katagiri S."/>
            <person name="Kikuta A."/>
            <person name="Kobayashi H."/>
            <person name="Kobayashi N."/>
            <person name="Machita K."/>
            <person name="Maehara T."/>
            <person name="Masukawa M."/>
            <person name="Mizubayashi T."/>
            <person name="Mukai Y."/>
            <person name="Nagasaki H."/>
            <person name="Nagata Y."/>
            <person name="Naito S."/>
            <person name="Nakashima M."/>
            <person name="Nakama Y."/>
            <person name="Nakamichi Y."/>
            <person name="Nakamura M."/>
            <person name="Meguro A."/>
            <person name="Negishi M."/>
            <person name="Ohta I."/>
            <person name="Ohta T."/>
            <person name="Okamoto M."/>
            <person name="Ono N."/>
            <person name="Saji S."/>
            <person name="Sakaguchi M."/>
            <person name="Sakai K."/>
            <person name="Shibata M."/>
            <person name="Shimokawa T."/>
            <person name="Song J."/>
            <person name="Takazaki Y."/>
            <person name="Terasawa K."/>
            <person name="Tsugane M."/>
            <person name="Tsuji K."/>
            <person name="Ueda S."/>
            <person name="Waki K."/>
            <person name="Yamagata H."/>
            <person name="Yamamoto M."/>
            <person name="Yamamoto S."/>
            <person name="Yamane H."/>
            <person name="Yoshiki S."/>
            <person name="Yoshihara R."/>
            <person name="Yukawa K."/>
            <person name="Zhong H."/>
            <person name="Yano M."/>
            <person name="Yuan Q."/>
            <person name="Ouyang S."/>
            <person name="Liu J."/>
            <person name="Jones K.M."/>
            <person name="Gansberger K."/>
            <person name="Moffat K."/>
            <person name="Hill J."/>
            <person name="Bera J."/>
            <person name="Fadrosh D."/>
            <person name="Jin S."/>
            <person name="Johri S."/>
            <person name="Kim M."/>
            <person name="Overton L."/>
            <person name="Reardon M."/>
            <person name="Tsitrin T."/>
            <person name="Vuong H."/>
            <person name="Weaver B."/>
            <person name="Ciecko A."/>
            <person name="Tallon L."/>
            <person name="Jackson J."/>
            <person name="Pai G."/>
            <person name="Aken S.V."/>
            <person name="Utterback T."/>
            <person name="Reidmuller S."/>
            <person name="Feldblyum T."/>
            <person name="Hsiao J."/>
            <person name="Zismann V."/>
            <person name="Iobst S."/>
            <person name="de Vazeille A.R."/>
            <person name="Buell C.R."/>
            <person name="Ying K."/>
            <person name="Li Y."/>
            <person name="Lu T."/>
            <person name="Huang Y."/>
            <person name="Zhao Q."/>
            <person name="Feng Q."/>
            <person name="Zhang L."/>
            <person name="Zhu J."/>
            <person name="Weng Q."/>
            <person name="Mu J."/>
            <person name="Lu Y."/>
            <person name="Fan D."/>
            <person name="Liu Y."/>
            <person name="Guan J."/>
            <person name="Zhang Y."/>
            <person name="Yu S."/>
            <person name="Liu X."/>
            <person name="Zhang Y."/>
            <person name="Hong G."/>
            <person name="Han B."/>
            <person name="Choisne N."/>
            <person name="Demange N."/>
            <person name="Orjeda G."/>
            <person name="Samain S."/>
            <person name="Cattolico L."/>
            <person name="Pelletier E."/>
            <person name="Couloux A."/>
            <person name="Segurens B."/>
            <person name="Wincker P."/>
            <person name="D'Hont A."/>
            <person name="Scarpelli C."/>
            <person name="Weissenbach J."/>
            <person name="Salanoubat M."/>
            <person name="Quetier F."/>
            <person name="Yu Y."/>
            <person name="Kim H.R."/>
            <person name="Rambo T."/>
            <person name="Currie J."/>
            <person name="Collura K."/>
            <person name="Luo M."/>
            <person name="Yang T."/>
            <person name="Ammiraju J.S.S."/>
            <person name="Engler F."/>
            <person name="Soderlund C."/>
            <person name="Wing R.A."/>
            <person name="Palmer L.E."/>
            <person name="de la Bastide M."/>
            <person name="Spiegel L."/>
            <person name="Nascimento L."/>
            <person name="Zutavern T."/>
            <person name="O'Shaughnessy A."/>
            <person name="Dike S."/>
            <person name="Dedhia N."/>
            <person name="Preston R."/>
            <person name="Balija V."/>
            <person name="McCombie W.R."/>
            <person name="Chow T."/>
            <person name="Chen H."/>
            <person name="Chung M."/>
            <person name="Chen C."/>
            <person name="Shaw J."/>
            <person name="Wu H."/>
            <person name="Hsiao K."/>
            <person name="Chao Y."/>
            <person name="Chu M."/>
            <person name="Cheng C."/>
            <person name="Hour A."/>
            <person name="Lee P."/>
            <person name="Lin S."/>
            <person name="Lin Y."/>
            <person name="Liou J."/>
            <person name="Liu S."/>
            <person name="Hsing Y."/>
            <person name="Raghuvanshi S."/>
            <person name="Mohanty A."/>
            <person name="Bharti A.K."/>
            <person name="Gaur A."/>
            <person name="Gupta V."/>
            <person name="Kumar D."/>
            <person name="Ravi V."/>
            <person name="Vij S."/>
            <person name="Kapur A."/>
            <person name="Khurana P."/>
            <person name="Khurana P."/>
            <person name="Khurana J.P."/>
            <person name="Tyagi A.K."/>
            <person name="Gaikwad K."/>
            <person name="Singh A."/>
            <person name="Dalal V."/>
            <person name="Srivastava S."/>
            <person name="Dixit A."/>
            <person name="Pal A.K."/>
            <person name="Ghazi I.A."/>
            <person name="Yadav M."/>
            <person name="Pandit A."/>
            <person name="Bhargava A."/>
            <person name="Sureshbabu K."/>
            <person name="Batra K."/>
            <person name="Sharma T.R."/>
            <person name="Mohapatra T."/>
            <person name="Singh N.K."/>
            <person name="Messing J."/>
            <person name="Nelson A.B."/>
            <person name="Fuks G."/>
            <person name="Kavchok S."/>
            <person name="Keizer G."/>
            <person name="Linton E."/>
            <person name="Llaca V."/>
            <person name="Song R."/>
            <person name="Tanyolac B."/>
            <person name="Young S."/>
            <person name="Ho-Il K."/>
            <person name="Hahn J.H."/>
            <person name="Sangsakoo G."/>
            <person name="Vanavichit A."/>
            <person name="de Mattos Luiz.A.T."/>
            <person name="Zimmer P.D."/>
            <person name="Malone G."/>
            <person name="Dellagostin O."/>
            <person name="de Oliveira A.C."/>
            <person name="Bevan M."/>
            <person name="Bancroft I."/>
            <person name="Minx P."/>
            <person name="Cordum H."/>
            <person name="Wilson R."/>
            <person name="Cheng Z."/>
            <person name="Jin W."/>
            <person name="Jiang J."/>
            <person name="Leong S.A."/>
            <person name="Iwama H."/>
            <person name="Gojobori T."/>
            <person name="Itoh T."/>
            <person name="Niimura Y."/>
            <person name="Fujii Y."/>
            <person name="Habara T."/>
            <person name="Sakai H."/>
            <person name="Sato Y."/>
            <person name="Wilson G."/>
            <person name="Kumar K."/>
            <person name="McCouch S."/>
            <person name="Juretic N."/>
            <person name="Hoen D."/>
            <person name="Wright S."/>
            <person name="Bruskiewich R."/>
            <person name="Bureau T."/>
            <person name="Miyao A."/>
            <person name="Hirochika H."/>
            <person name="Nishikawa T."/>
            <person name="Kadowaki K."/>
            <person name="Sugiura M."/>
            <person name="Burr B."/>
            <person name="Sasaki T."/>
        </authorList>
    </citation>
    <scope>NUCLEOTIDE SEQUENCE [LARGE SCALE GENOMIC DNA]</scope>
    <source>
        <strain evidence="3">cv. Nipponbare</strain>
    </source>
</reference>
<accession>Q6H417</accession>
<gene>
    <name evidence="2" type="primary">B1175F05.19</name>
</gene>
<evidence type="ECO:0000313" key="3">
    <source>
        <dbReference type="Proteomes" id="UP000000763"/>
    </source>
</evidence>
<name>Q6H417_ORYSJ</name>
<organism evidence="2 3">
    <name type="scientific">Oryza sativa subsp. japonica</name>
    <name type="common">Rice</name>
    <dbReference type="NCBI Taxonomy" id="39947"/>
    <lineage>
        <taxon>Eukaryota</taxon>
        <taxon>Viridiplantae</taxon>
        <taxon>Streptophyta</taxon>
        <taxon>Embryophyta</taxon>
        <taxon>Tracheophyta</taxon>
        <taxon>Spermatophyta</taxon>
        <taxon>Magnoliopsida</taxon>
        <taxon>Liliopsida</taxon>
        <taxon>Poales</taxon>
        <taxon>Poaceae</taxon>
        <taxon>BOP clade</taxon>
        <taxon>Oryzoideae</taxon>
        <taxon>Oryzeae</taxon>
        <taxon>Oryzinae</taxon>
        <taxon>Oryza</taxon>
        <taxon>Oryza sativa</taxon>
    </lineage>
</organism>